<dbReference type="AlphaFoldDB" id="A0A4V2XZS4"/>
<dbReference type="SUPFAM" id="SSF47336">
    <property type="entry name" value="ACP-like"/>
    <property type="match status" value="1"/>
</dbReference>
<comment type="caution">
    <text evidence="6">The sequence shown here is derived from an EMBL/GenBank/DDBJ whole genome shotgun (WGS) entry which is preliminary data.</text>
</comment>
<accession>A0A4V2XZS4</accession>
<dbReference type="Pfam" id="PF00668">
    <property type="entry name" value="Condensation"/>
    <property type="match status" value="1"/>
</dbReference>
<dbReference type="SUPFAM" id="SSF56801">
    <property type="entry name" value="Acetyl-CoA synthetase-like"/>
    <property type="match status" value="2"/>
</dbReference>
<dbReference type="GO" id="GO:0031177">
    <property type="term" value="F:phosphopantetheine binding"/>
    <property type="evidence" value="ECO:0007669"/>
    <property type="project" value="InterPro"/>
</dbReference>
<dbReference type="Gene3D" id="1.10.1200.10">
    <property type="entry name" value="ACP-like"/>
    <property type="match status" value="1"/>
</dbReference>
<dbReference type="GO" id="GO:0017000">
    <property type="term" value="P:antibiotic biosynthetic process"/>
    <property type="evidence" value="ECO:0007669"/>
    <property type="project" value="UniProtKB-ARBA"/>
</dbReference>
<gene>
    <name evidence="6" type="ORF">E1283_34645</name>
</gene>
<dbReference type="InterPro" id="IPR006162">
    <property type="entry name" value="Ppantetheine_attach_site"/>
</dbReference>
<keyword evidence="7" id="KW-1185">Reference proteome</keyword>
<keyword evidence="4" id="KW-0597">Phosphoprotein</keyword>
<dbReference type="Gene3D" id="3.30.559.10">
    <property type="entry name" value="Chloramphenicol acetyltransferase-like domain"/>
    <property type="match status" value="1"/>
</dbReference>
<sequence>LPTHLVPTGVLTLDRLPLTTNGKLDHAALPAPDFGAATTPFRAPATPREDVLCGLFAEVLDVPRVGVDDNFFDLGGHSLLATRLISRVRSALGTELAIRVLFEAPTVAALAERLPDAGRERPALRPESRPDILPLASAQRRLWFLDRLQGPNATYNIPLALRLSGPLDREAVEHAVNDVIARHESLRTVFPETDGTPRQRVLDPARARTAVPVSTTTEARLVDDLGAAARHRFALATEIPLRARLFALDDTEHVLLLLMHHIAGDGWSAAPLARDLARAYEARCAGRAPDWAALPAQYADYTLWQRRLLGDERDPESLAARQLAYWRQALDGIRERLDLPADRPHPPVARYRGASVPYSIEPGLHAALRTLARDSGASVFMVLHAALAALLGRLGGDDDIAIGSPIAGRTDPALDELVGFFVNTLVLRTDTSGDPTFRELLARVRSTVLSAYEHQDVPFERLVEILNPARSTAHNPLFQVMLAFQNLPEPDLRMPGLAVRIQHIPVETAKFDLHLELTDLHVEGLSGERDPDSGVASIDGAVHYNTDIFDRGTVETLLDRLTLTLRACVADPDRPIGTVEILTPEERHHLLAGVNDTAHPVADVTLDELFERSAERNPDAVAVVFDGQEVTYGELDARADGLARELTARGVRPESVVAVVLPRSVELVVALLAVVKAGGAYLPVDPAHPADRIVFVLADAEPVCAVVGAGGADVLPDGIPTVPVDAAGPPDRHPVRPHPLNPAYVIHTSGSTGRPKGVVVHHRAIVNRLRWMQAEYRLDPDDRVLQKTPAGFDVSVWEFFWPLAEGATLVVARPDGHRDPRYLARVIRDERVTTIHFVPSMLRAFLQEPAATACTGLRRVLCSGEALPPELVDQHRETLPTVPLHNLYGPTETAVDVTSWAVPGEGDLAGASGVPIGRPVWNTRLHVLDAGLRPVPVGVVGELYVGGVQ</sequence>
<dbReference type="Pfam" id="PF00501">
    <property type="entry name" value="AMP-binding"/>
    <property type="match status" value="1"/>
</dbReference>
<dbReference type="Pfam" id="PF00550">
    <property type="entry name" value="PP-binding"/>
    <property type="match status" value="1"/>
</dbReference>
<dbReference type="InterPro" id="IPR009081">
    <property type="entry name" value="PP-bd_ACP"/>
</dbReference>
<proteinExistence type="inferred from homology"/>
<feature type="non-terminal residue" evidence="6">
    <location>
        <position position="1"/>
    </location>
</feature>
<dbReference type="PANTHER" id="PTHR45527:SF1">
    <property type="entry name" value="FATTY ACID SYNTHASE"/>
    <property type="match status" value="1"/>
</dbReference>
<dbReference type="InterPro" id="IPR001242">
    <property type="entry name" value="Condensation_dom"/>
</dbReference>
<keyword evidence="3" id="KW-0596">Phosphopantetheine</keyword>
<evidence type="ECO:0000313" key="6">
    <source>
        <dbReference type="EMBL" id="TDC62115.1"/>
    </source>
</evidence>
<dbReference type="PROSITE" id="PS00455">
    <property type="entry name" value="AMP_BINDING"/>
    <property type="match status" value="1"/>
</dbReference>
<protein>
    <submittedName>
        <fullName evidence="6">Non-ribosomal peptide synthetase</fullName>
    </submittedName>
</protein>
<name>A0A4V2XZS4_9ACTN</name>
<dbReference type="Gene3D" id="2.30.38.10">
    <property type="entry name" value="Luciferase, Domain 3"/>
    <property type="match status" value="1"/>
</dbReference>
<dbReference type="InterPro" id="IPR045851">
    <property type="entry name" value="AMP-bd_C_sf"/>
</dbReference>
<evidence type="ECO:0000256" key="4">
    <source>
        <dbReference type="ARBA" id="ARBA00022553"/>
    </source>
</evidence>
<dbReference type="GO" id="GO:0044550">
    <property type="term" value="P:secondary metabolite biosynthetic process"/>
    <property type="evidence" value="ECO:0007669"/>
    <property type="project" value="TreeGrafter"/>
</dbReference>
<dbReference type="FunFam" id="3.40.50.980:FF:000002">
    <property type="entry name" value="Enterobactin synthetase component F"/>
    <property type="match status" value="1"/>
</dbReference>
<comment type="similarity">
    <text evidence="2">Belongs to the ATP-dependent AMP-binding enzyme family.</text>
</comment>
<dbReference type="Gene3D" id="3.30.300.30">
    <property type="match status" value="1"/>
</dbReference>
<dbReference type="FunFam" id="3.40.50.980:FF:000001">
    <property type="entry name" value="Non-ribosomal peptide synthetase"/>
    <property type="match status" value="1"/>
</dbReference>
<dbReference type="InterPro" id="IPR036736">
    <property type="entry name" value="ACP-like_sf"/>
</dbReference>
<dbReference type="PANTHER" id="PTHR45527">
    <property type="entry name" value="NONRIBOSOMAL PEPTIDE SYNTHETASE"/>
    <property type="match status" value="1"/>
</dbReference>
<dbReference type="FunFam" id="1.10.1200.10:FF:000016">
    <property type="entry name" value="Non-ribosomal peptide synthase"/>
    <property type="match status" value="1"/>
</dbReference>
<feature type="domain" description="Carrier" evidence="5">
    <location>
        <begin position="43"/>
        <end position="118"/>
    </location>
</feature>
<comment type="cofactor">
    <cofactor evidence="1">
        <name>pantetheine 4'-phosphate</name>
        <dbReference type="ChEBI" id="CHEBI:47942"/>
    </cofactor>
</comment>
<dbReference type="GO" id="GO:0005829">
    <property type="term" value="C:cytosol"/>
    <property type="evidence" value="ECO:0007669"/>
    <property type="project" value="TreeGrafter"/>
</dbReference>
<evidence type="ECO:0000256" key="2">
    <source>
        <dbReference type="ARBA" id="ARBA00006432"/>
    </source>
</evidence>
<dbReference type="InterPro" id="IPR020845">
    <property type="entry name" value="AMP-binding_CS"/>
</dbReference>
<dbReference type="Gene3D" id="3.40.50.980">
    <property type="match status" value="2"/>
</dbReference>
<evidence type="ECO:0000256" key="3">
    <source>
        <dbReference type="ARBA" id="ARBA00022450"/>
    </source>
</evidence>
<dbReference type="InterPro" id="IPR023213">
    <property type="entry name" value="CAT-like_dom_sf"/>
</dbReference>
<dbReference type="Gene3D" id="3.30.559.30">
    <property type="entry name" value="Nonribosomal peptide synthetase, condensation domain"/>
    <property type="match status" value="1"/>
</dbReference>
<dbReference type="GO" id="GO:0072330">
    <property type="term" value="P:monocarboxylic acid biosynthetic process"/>
    <property type="evidence" value="ECO:0007669"/>
    <property type="project" value="UniProtKB-ARBA"/>
</dbReference>
<dbReference type="InterPro" id="IPR000873">
    <property type="entry name" value="AMP-dep_synth/lig_dom"/>
</dbReference>
<dbReference type="GO" id="GO:0043041">
    <property type="term" value="P:amino acid activation for nonribosomal peptide biosynthetic process"/>
    <property type="evidence" value="ECO:0007669"/>
    <property type="project" value="TreeGrafter"/>
</dbReference>
<dbReference type="InterPro" id="IPR020806">
    <property type="entry name" value="PKS_PP-bd"/>
</dbReference>
<reference evidence="6 7" key="1">
    <citation type="submission" date="2019-03" db="EMBL/GenBank/DDBJ databases">
        <title>Draft genome sequences of novel Actinobacteria.</title>
        <authorList>
            <person name="Sahin N."/>
            <person name="Ay H."/>
            <person name="Saygin H."/>
        </authorList>
    </citation>
    <scope>NUCLEOTIDE SEQUENCE [LARGE SCALE GENOMIC DNA]</scope>
    <source>
        <strain evidence="6 7">DSM 41900</strain>
    </source>
</reference>
<dbReference type="Proteomes" id="UP000295345">
    <property type="component" value="Unassembled WGS sequence"/>
</dbReference>
<evidence type="ECO:0000259" key="5">
    <source>
        <dbReference type="PROSITE" id="PS50075"/>
    </source>
</evidence>
<dbReference type="PROSITE" id="PS50075">
    <property type="entry name" value="CARRIER"/>
    <property type="match status" value="1"/>
</dbReference>
<evidence type="ECO:0000313" key="7">
    <source>
        <dbReference type="Proteomes" id="UP000295345"/>
    </source>
</evidence>
<dbReference type="SMART" id="SM00823">
    <property type="entry name" value="PKS_PP"/>
    <property type="match status" value="1"/>
</dbReference>
<feature type="non-terminal residue" evidence="6">
    <location>
        <position position="949"/>
    </location>
</feature>
<dbReference type="EMBL" id="SMKI01000682">
    <property type="protein sequence ID" value="TDC62115.1"/>
    <property type="molecule type" value="Genomic_DNA"/>
</dbReference>
<evidence type="ECO:0000256" key="1">
    <source>
        <dbReference type="ARBA" id="ARBA00001957"/>
    </source>
</evidence>
<dbReference type="CDD" id="cd19540">
    <property type="entry name" value="LCL_NRPS-like"/>
    <property type="match status" value="1"/>
</dbReference>
<dbReference type="GO" id="GO:0003824">
    <property type="term" value="F:catalytic activity"/>
    <property type="evidence" value="ECO:0007669"/>
    <property type="project" value="InterPro"/>
</dbReference>
<dbReference type="SUPFAM" id="SSF52777">
    <property type="entry name" value="CoA-dependent acyltransferases"/>
    <property type="match status" value="2"/>
</dbReference>
<dbReference type="RefSeq" id="WP_165956354.1">
    <property type="nucleotide sequence ID" value="NZ_SMKI01000682.1"/>
</dbReference>
<dbReference type="GO" id="GO:0008610">
    <property type="term" value="P:lipid biosynthetic process"/>
    <property type="evidence" value="ECO:0007669"/>
    <property type="project" value="UniProtKB-ARBA"/>
</dbReference>
<organism evidence="6 7">
    <name type="scientific">Streptomyces hainanensis</name>
    <dbReference type="NCBI Taxonomy" id="402648"/>
    <lineage>
        <taxon>Bacteria</taxon>
        <taxon>Bacillati</taxon>
        <taxon>Actinomycetota</taxon>
        <taxon>Actinomycetes</taxon>
        <taxon>Kitasatosporales</taxon>
        <taxon>Streptomycetaceae</taxon>
        <taxon>Streptomyces</taxon>
    </lineage>
</organism>
<dbReference type="PROSITE" id="PS00012">
    <property type="entry name" value="PHOSPHOPANTETHEINE"/>
    <property type="match status" value="1"/>
</dbReference>